<feature type="transmembrane region" description="Helical" evidence="8">
    <location>
        <begin position="94"/>
        <end position="118"/>
    </location>
</feature>
<dbReference type="Pfam" id="PF02383">
    <property type="entry name" value="Syja_N"/>
    <property type="match status" value="1"/>
</dbReference>
<feature type="domain" description="SAC" evidence="9">
    <location>
        <begin position="167"/>
        <end position="559"/>
    </location>
</feature>
<keyword evidence="8" id="KW-1133">Transmembrane helix</keyword>
<feature type="compositionally biased region" description="Basic and acidic residues" evidence="7">
    <location>
        <begin position="766"/>
        <end position="776"/>
    </location>
</feature>
<dbReference type="PROSITE" id="PS50275">
    <property type="entry name" value="SAC"/>
    <property type="match status" value="1"/>
</dbReference>
<comment type="subunit">
    <text evidence="6">Component of the PI(3,5)P2 regulatory complex at least composed of ATG18, SAC/FIG4, FAB1 and VAC14.</text>
</comment>
<dbReference type="PANTHER" id="PTHR45738">
    <property type="entry name" value="POLYPHOSPHOINOSITIDE PHOSPHATASE"/>
    <property type="match status" value="1"/>
</dbReference>
<keyword evidence="8" id="KW-0812">Transmembrane</keyword>
<evidence type="ECO:0000313" key="11">
    <source>
        <dbReference type="Proteomes" id="UP001341840"/>
    </source>
</evidence>
<comment type="caution">
    <text evidence="10">The sequence shown here is derived from an EMBL/GenBank/DDBJ whole genome shotgun (WGS) entry which is preliminary data.</text>
</comment>
<sequence length="817" mass="93072">MENHRQHQRKLIDGGEGRQYMQKFRLYETYSVALLSLQKFYMIGRDKSRTYWKILKIDRLEPSELSISEDSTVFSEIECNDILRRIHEGNKSTGGLKFVTTCYGIIGFIKFLGPYYMLLITKRRKIGTICGHTIYAISKTEMIPVPPPYVRPKLAYSNDENRYKKLLCSVDLTKDFFFSYSYHIMLSLQKNLSANNPPGLLPYETLFVWNEYLTRGIRNTLQNTSWTVALVHGFFKQVKFSVSGREICFTLIARRSRHFAGTRYLKRGVNEKGRVANDVETEQIVFADAHGGDAIKISSAVQVRGSIPLFWSQEASPLNYKPDIILSKKDQNFEATRLHFENLVKRYGNPIVILNLIKTREKKPRETILRSEFANAVRYINKNLGGEILLRFLHWDLHRHSRCSKATNVLTQLGKVAAYALKLTGIFYCHVTPRLGRSIEYCNSENCVDEHSAAIQANSNKANVDKDRVVKDCLHADENIDYDIEPLMFQSGVLRTNCIDCLDRTNVAQYAYGLAALGCQLQSLGFIGSPNIDLDNPIAKEIMALYESMGDTLAFQYGGSGAHNNIFSERRGKWRAATQSQEFIRTLQRYYSNTYLDGNKQKAINLFLGHFQPHQGKPALWELDSDQYCAVGKHSPSLADRNVRSTIRRSLSDGNILCETDTTISSMEHINCQHSGKTDQHSLLEPSPDICICGSDACLCRQIYSGEFKDPVEDQICYDEHGNSYDCSDIFDVGWISSSANSCEEDALERLTFMSSMNLMNGVKAEKTGSTREFESGTKIQGRGPIGEELNKDNKFTERFARWVNNEDEGWFLSKDC</sequence>
<evidence type="ECO:0000259" key="9">
    <source>
        <dbReference type="PROSITE" id="PS50275"/>
    </source>
</evidence>
<keyword evidence="4 8" id="KW-0472">Membrane</keyword>
<evidence type="ECO:0000256" key="8">
    <source>
        <dbReference type="SAM" id="Phobius"/>
    </source>
</evidence>
<name>A0ABU6YA75_9FABA</name>
<dbReference type="PANTHER" id="PTHR45738:SF18">
    <property type="entry name" value="PHOSPHOINOSITIDE PHOSPHATASE SAC4"/>
    <property type="match status" value="1"/>
</dbReference>
<evidence type="ECO:0000256" key="1">
    <source>
        <dbReference type="ARBA" id="ARBA00004148"/>
    </source>
</evidence>
<dbReference type="InterPro" id="IPR002013">
    <property type="entry name" value="SAC_dom"/>
</dbReference>
<evidence type="ECO:0000256" key="6">
    <source>
        <dbReference type="ARBA" id="ARBA00023464"/>
    </source>
</evidence>
<keyword evidence="11" id="KW-1185">Reference proteome</keyword>
<gene>
    <name evidence="10" type="ORF">PIB30_024471</name>
</gene>
<keyword evidence="3" id="KW-0378">Hydrolase</keyword>
<comment type="subcellular location">
    <subcellularLocation>
        <location evidence="1">Vacuole membrane</location>
        <topology evidence="1">Peripheral membrane protein</topology>
    </subcellularLocation>
</comment>
<keyword evidence="2" id="KW-0926">Vacuole</keyword>
<evidence type="ECO:0000256" key="7">
    <source>
        <dbReference type="SAM" id="MobiDB-lite"/>
    </source>
</evidence>
<dbReference type="Proteomes" id="UP001341840">
    <property type="component" value="Unassembled WGS sequence"/>
</dbReference>
<reference evidence="10 11" key="1">
    <citation type="journal article" date="2023" name="Plants (Basel)">
        <title>Bridging the Gap: Combining Genomics and Transcriptomics Approaches to Understand Stylosanthes scabra, an Orphan Legume from the Brazilian Caatinga.</title>
        <authorList>
            <person name="Ferreira-Neto J.R.C."/>
            <person name="da Silva M.D."/>
            <person name="Binneck E."/>
            <person name="de Melo N.F."/>
            <person name="da Silva R.H."/>
            <person name="de Melo A.L.T.M."/>
            <person name="Pandolfi V."/>
            <person name="Bustamante F.O."/>
            <person name="Brasileiro-Vidal A.C."/>
            <person name="Benko-Iseppon A.M."/>
        </authorList>
    </citation>
    <scope>NUCLEOTIDE SEQUENCE [LARGE SCALE GENOMIC DNA]</scope>
    <source>
        <tissue evidence="10">Leaves</tissue>
    </source>
</reference>
<evidence type="ECO:0000313" key="10">
    <source>
        <dbReference type="EMBL" id="MED6206174.1"/>
    </source>
</evidence>
<comment type="catalytic activity">
    <reaction evidence="5">
        <text>a 1,2-diacyl-sn-glycero-3-phospho-(1D-myo-inositol-3,5-bisphosphate) + H2O = a 1,2-diacyl-sn-glycero-3-phospho-(1D-myo-inositol-3-phosphate) + phosphate</text>
        <dbReference type="Rhea" id="RHEA:32955"/>
        <dbReference type="ChEBI" id="CHEBI:15377"/>
        <dbReference type="ChEBI" id="CHEBI:43474"/>
        <dbReference type="ChEBI" id="CHEBI:57923"/>
        <dbReference type="ChEBI" id="CHEBI:58088"/>
    </reaction>
</comment>
<evidence type="ECO:0000256" key="4">
    <source>
        <dbReference type="ARBA" id="ARBA00023136"/>
    </source>
</evidence>
<protein>
    <recommendedName>
        <fullName evidence="9">SAC domain-containing protein</fullName>
    </recommendedName>
</protein>
<evidence type="ECO:0000256" key="2">
    <source>
        <dbReference type="ARBA" id="ARBA00022554"/>
    </source>
</evidence>
<accession>A0ABU6YA75</accession>
<organism evidence="10 11">
    <name type="scientific">Stylosanthes scabra</name>
    <dbReference type="NCBI Taxonomy" id="79078"/>
    <lineage>
        <taxon>Eukaryota</taxon>
        <taxon>Viridiplantae</taxon>
        <taxon>Streptophyta</taxon>
        <taxon>Embryophyta</taxon>
        <taxon>Tracheophyta</taxon>
        <taxon>Spermatophyta</taxon>
        <taxon>Magnoliopsida</taxon>
        <taxon>eudicotyledons</taxon>
        <taxon>Gunneridae</taxon>
        <taxon>Pentapetalae</taxon>
        <taxon>rosids</taxon>
        <taxon>fabids</taxon>
        <taxon>Fabales</taxon>
        <taxon>Fabaceae</taxon>
        <taxon>Papilionoideae</taxon>
        <taxon>50 kb inversion clade</taxon>
        <taxon>dalbergioids sensu lato</taxon>
        <taxon>Dalbergieae</taxon>
        <taxon>Pterocarpus clade</taxon>
        <taxon>Stylosanthes</taxon>
    </lineage>
</organism>
<dbReference type="InterPro" id="IPR043573">
    <property type="entry name" value="Fig4-like"/>
</dbReference>
<evidence type="ECO:0000256" key="5">
    <source>
        <dbReference type="ARBA" id="ARBA00023337"/>
    </source>
</evidence>
<proteinExistence type="predicted"/>
<feature type="region of interest" description="Disordered" evidence="7">
    <location>
        <begin position="766"/>
        <end position="788"/>
    </location>
</feature>
<dbReference type="EMBL" id="JASCZI010241743">
    <property type="protein sequence ID" value="MED6206174.1"/>
    <property type="molecule type" value="Genomic_DNA"/>
</dbReference>
<evidence type="ECO:0000256" key="3">
    <source>
        <dbReference type="ARBA" id="ARBA00022801"/>
    </source>
</evidence>